<feature type="region of interest" description="Disordered" evidence="1">
    <location>
        <begin position="265"/>
        <end position="287"/>
    </location>
</feature>
<feature type="transmembrane region" description="Helical" evidence="2">
    <location>
        <begin position="139"/>
        <end position="164"/>
    </location>
</feature>
<proteinExistence type="predicted"/>
<keyword evidence="2" id="KW-0812">Transmembrane</keyword>
<protein>
    <recommendedName>
        <fullName evidence="5">MARVEL domain-containing protein</fullName>
    </recommendedName>
</protein>
<evidence type="ECO:0008006" key="5">
    <source>
        <dbReference type="Google" id="ProtNLM"/>
    </source>
</evidence>
<keyword evidence="2" id="KW-1133">Transmembrane helix</keyword>
<feature type="transmembrane region" description="Helical" evidence="2">
    <location>
        <begin position="95"/>
        <end position="118"/>
    </location>
</feature>
<feature type="compositionally biased region" description="Polar residues" evidence="1">
    <location>
        <begin position="510"/>
        <end position="520"/>
    </location>
</feature>
<dbReference type="Proteomes" id="UP001321760">
    <property type="component" value="Unassembled WGS sequence"/>
</dbReference>
<keyword evidence="4" id="KW-1185">Reference proteome</keyword>
<accession>A0AAV9GUJ9</accession>
<feature type="compositionally biased region" description="Polar residues" evidence="1">
    <location>
        <begin position="326"/>
        <end position="335"/>
    </location>
</feature>
<evidence type="ECO:0000256" key="2">
    <source>
        <dbReference type="SAM" id="Phobius"/>
    </source>
</evidence>
<organism evidence="3 4">
    <name type="scientific">Podospora aff. communis PSN243</name>
    <dbReference type="NCBI Taxonomy" id="3040156"/>
    <lineage>
        <taxon>Eukaryota</taxon>
        <taxon>Fungi</taxon>
        <taxon>Dikarya</taxon>
        <taxon>Ascomycota</taxon>
        <taxon>Pezizomycotina</taxon>
        <taxon>Sordariomycetes</taxon>
        <taxon>Sordariomycetidae</taxon>
        <taxon>Sordariales</taxon>
        <taxon>Podosporaceae</taxon>
        <taxon>Podospora</taxon>
    </lineage>
</organism>
<dbReference type="AlphaFoldDB" id="A0AAV9GUJ9"/>
<feature type="region of interest" description="Disordered" evidence="1">
    <location>
        <begin position="471"/>
        <end position="586"/>
    </location>
</feature>
<reference evidence="3" key="1">
    <citation type="journal article" date="2023" name="Mol. Phylogenet. Evol.">
        <title>Genome-scale phylogeny and comparative genomics of the fungal order Sordariales.</title>
        <authorList>
            <person name="Hensen N."/>
            <person name="Bonometti L."/>
            <person name="Westerberg I."/>
            <person name="Brannstrom I.O."/>
            <person name="Guillou S."/>
            <person name="Cros-Aarteil S."/>
            <person name="Calhoun S."/>
            <person name="Haridas S."/>
            <person name="Kuo A."/>
            <person name="Mondo S."/>
            <person name="Pangilinan J."/>
            <person name="Riley R."/>
            <person name="LaButti K."/>
            <person name="Andreopoulos B."/>
            <person name="Lipzen A."/>
            <person name="Chen C."/>
            <person name="Yan M."/>
            <person name="Daum C."/>
            <person name="Ng V."/>
            <person name="Clum A."/>
            <person name="Steindorff A."/>
            <person name="Ohm R.A."/>
            <person name="Martin F."/>
            <person name="Silar P."/>
            <person name="Natvig D.O."/>
            <person name="Lalanne C."/>
            <person name="Gautier V."/>
            <person name="Ament-Velasquez S.L."/>
            <person name="Kruys A."/>
            <person name="Hutchinson M.I."/>
            <person name="Powell A.J."/>
            <person name="Barry K."/>
            <person name="Miller A.N."/>
            <person name="Grigoriev I.V."/>
            <person name="Debuchy R."/>
            <person name="Gladieux P."/>
            <person name="Hiltunen Thoren M."/>
            <person name="Johannesson H."/>
        </authorList>
    </citation>
    <scope>NUCLEOTIDE SEQUENCE</scope>
    <source>
        <strain evidence="3">PSN243</strain>
    </source>
</reference>
<feature type="region of interest" description="Disordered" evidence="1">
    <location>
        <begin position="375"/>
        <end position="425"/>
    </location>
</feature>
<dbReference type="EMBL" id="MU865928">
    <property type="protein sequence ID" value="KAK4451410.1"/>
    <property type="molecule type" value="Genomic_DNA"/>
</dbReference>
<evidence type="ECO:0000256" key="1">
    <source>
        <dbReference type="SAM" id="MobiDB-lite"/>
    </source>
</evidence>
<feature type="compositionally biased region" description="Polar residues" evidence="1">
    <location>
        <begin position="385"/>
        <end position="397"/>
    </location>
</feature>
<feature type="transmembrane region" description="Helical" evidence="2">
    <location>
        <begin position="26"/>
        <end position="52"/>
    </location>
</feature>
<gene>
    <name evidence="3" type="ORF">QBC34DRAFT_55100</name>
</gene>
<evidence type="ECO:0000313" key="4">
    <source>
        <dbReference type="Proteomes" id="UP001321760"/>
    </source>
</evidence>
<sequence length="586" mass="63693">MVNPTTTCPKPRRACTASLRPQGFHAWLFIAARILNFGALATLVAFIGRFLALPEKERQNQDTSLIATLVLTNLALFWTVVSWSGYSKRLIRYAITWTIDLGFVIAFVGQIALIGVFLQNSPICTDPKNKKKTPAICQTLHHIWFLSVAICGLFAVSGFTIGWVHLSGRRPGSPTLEAVAVDRSVGRGSRPGQSKLRISPATATPRPLHRDMEVLQLANEVYRRPQPNKVRVEDVRSAQTMPSRVRENCTDLDSIDSGLWQPAHNARPGTSHHISATAPMKPPSRRRHTNNVLASFASEPQLRNRGRAIDHRAKSVGALSGRSRATPRNESPQQAKRTRGQLAAADILGHASGTADGGAGVGRKAKTYFESIASPVPIRPPRSFSPVSWTGNTTCSSEDGESPRDSSMGEIPIRLSKSPATTPTTSRSLYACRVSGEDCRKADPEVYILPKTTYVAPLRYSASSYETEYVPSSSADSIPENGPNGNVQDEMRGAMPVPSQPRSGAPSHGSPRSPTLSPTPWSRAVSEGPFSRLEEGSLIQSPPTAPGDAAAQTRQSTNKPRKSWWKLGFRGREDVSEHPIELGNAQ</sequence>
<name>A0AAV9GUJ9_9PEZI</name>
<evidence type="ECO:0000313" key="3">
    <source>
        <dbReference type="EMBL" id="KAK4451410.1"/>
    </source>
</evidence>
<keyword evidence="2" id="KW-0472">Membrane</keyword>
<reference evidence="3" key="2">
    <citation type="submission" date="2023-05" db="EMBL/GenBank/DDBJ databases">
        <authorList>
            <consortium name="Lawrence Berkeley National Laboratory"/>
            <person name="Steindorff A."/>
            <person name="Hensen N."/>
            <person name="Bonometti L."/>
            <person name="Westerberg I."/>
            <person name="Brannstrom I.O."/>
            <person name="Guillou S."/>
            <person name="Cros-Aarteil S."/>
            <person name="Calhoun S."/>
            <person name="Haridas S."/>
            <person name="Kuo A."/>
            <person name="Mondo S."/>
            <person name="Pangilinan J."/>
            <person name="Riley R."/>
            <person name="Labutti K."/>
            <person name="Andreopoulos B."/>
            <person name="Lipzen A."/>
            <person name="Chen C."/>
            <person name="Yanf M."/>
            <person name="Daum C."/>
            <person name="Ng V."/>
            <person name="Clum A."/>
            <person name="Ohm R."/>
            <person name="Martin F."/>
            <person name="Silar P."/>
            <person name="Natvig D."/>
            <person name="Lalanne C."/>
            <person name="Gautier V."/>
            <person name="Ament-Velasquez S.L."/>
            <person name="Kruys A."/>
            <person name="Hutchinson M.I."/>
            <person name="Powell A.J."/>
            <person name="Barry K."/>
            <person name="Miller A.N."/>
            <person name="Grigoriev I.V."/>
            <person name="Debuchy R."/>
            <person name="Gladieux P."/>
            <person name="Thoren M.H."/>
            <person name="Johannesson H."/>
        </authorList>
    </citation>
    <scope>NUCLEOTIDE SEQUENCE</scope>
    <source>
        <strain evidence="3">PSN243</strain>
    </source>
</reference>
<comment type="caution">
    <text evidence="3">The sequence shown here is derived from an EMBL/GenBank/DDBJ whole genome shotgun (WGS) entry which is preliminary data.</text>
</comment>
<feature type="transmembrane region" description="Helical" evidence="2">
    <location>
        <begin position="64"/>
        <end position="83"/>
    </location>
</feature>
<feature type="compositionally biased region" description="Basic and acidic residues" evidence="1">
    <location>
        <begin position="570"/>
        <end position="580"/>
    </location>
</feature>
<feature type="region of interest" description="Disordered" evidence="1">
    <location>
        <begin position="303"/>
        <end position="338"/>
    </location>
</feature>